<feature type="signal peptide" evidence="2">
    <location>
        <begin position="1"/>
        <end position="20"/>
    </location>
</feature>
<dbReference type="Proteomes" id="UP000239002">
    <property type="component" value="Unassembled WGS sequence"/>
</dbReference>
<sequence length="608" mass="68736">MNLKKLLLLTILITSLQIYGQTSTNVKVTHFPGNTLVDGVSTFVAPKYIRLSTNGQNCFNFLDVQVYVRASSDKQKPYKFKVEVTNNSNYDVNLATSMWGLGNGGSHTIKSGVTYDGLGGNNYTEKYPTIKVYQIQVEYNQSDQEQYGVPSITNDLSCGQTPESYKNQKLVQKEKKDEIVILRNELNALGNSEEDLNEKLSILKKLENKDPNRNYQNQISNTEQALKRLNEEKEKKRKEEEEKKKVEKAKKEKEKKEKDEATKVAEEKDEVEKKQATINEEREAQERKAQQEKAAEEEKQRKAAERKQARREYEDRVASQNKQNMAVASSAAASSATVLYMLAGVVYQGSGRANPDRIFKGEGVYFGLDFGYSSTITSIGFNSSTTTFDSSDNARTKEEFTDYGIVNINFDVNPKFGYETEHYGGYGYGTLRAGFSPFFDSFGLSYDLGARAYGGLKWVKGYVDYQIGNRSYSANAWLDSEELGSGKANYNFNRLSLGTQFSWYGNSRTAARNHITIGVMFDKITSDDDNLFVQQLEDDNISGDTPSYTGYSFEWKHDHHGILSIEYFPTYPIVGNIDGTSRNDFGNDGSTFIQLGYTRTVDSWFTKK</sequence>
<keyword evidence="4" id="KW-1185">Reference proteome</keyword>
<evidence type="ECO:0000256" key="2">
    <source>
        <dbReference type="SAM" id="SignalP"/>
    </source>
</evidence>
<evidence type="ECO:0000313" key="4">
    <source>
        <dbReference type="Proteomes" id="UP000239002"/>
    </source>
</evidence>
<accession>A0A2S6IL45</accession>
<dbReference type="CDD" id="cd22249">
    <property type="entry name" value="UDM1_RNF168_RNF169-like"/>
    <property type="match status" value="1"/>
</dbReference>
<reference evidence="3 4" key="1">
    <citation type="submission" date="2018-02" db="EMBL/GenBank/DDBJ databases">
        <title>Genomic Encyclopedia of Archaeal and Bacterial Type Strains, Phase II (KMG-II): from individual species to whole genera.</title>
        <authorList>
            <person name="Goeker M."/>
        </authorList>
    </citation>
    <scope>NUCLEOTIDE SEQUENCE [LARGE SCALE GENOMIC DNA]</scope>
    <source>
        <strain evidence="3 4">DSM 16809</strain>
    </source>
</reference>
<dbReference type="OrthoDB" id="950459at2"/>
<feature type="region of interest" description="Disordered" evidence="1">
    <location>
        <begin position="230"/>
        <end position="325"/>
    </location>
</feature>
<feature type="compositionally biased region" description="Basic and acidic residues" evidence="1">
    <location>
        <begin position="230"/>
        <end position="317"/>
    </location>
</feature>
<keyword evidence="2" id="KW-0732">Signal</keyword>
<feature type="chain" id="PRO_5015641168" evidence="2">
    <location>
        <begin position="21"/>
        <end position="608"/>
    </location>
</feature>
<comment type="caution">
    <text evidence="3">The sequence shown here is derived from an EMBL/GenBank/DDBJ whole genome shotgun (WGS) entry which is preliminary data.</text>
</comment>
<protein>
    <submittedName>
        <fullName evidence="3">Uncharacterized protein</fullName>
    </submittedName>
</protein>
<evidence type="ECO:0000313" key="3">
    <source>
        <dbReference type="EMBL" id="PPK94895.1"/>
    </source>
</evidence>
<organism evidence="3 4">
    <name type="scientific">Nonlabens xylanidelens</name>
    <dbReference type="NCBI Taxonomy" id="191564"/>
    <lineage>
        <taxon>Bacteria</taxon>
        <taxon>Pseudomonadati</taxon>
        <taxon>Bacteroidota</taxon>
        <taxon>Flavobacteriia</taxon>
        <taxon>Flavobacteriales</taxon>
        <taxon>Flavobacteriaceae</taxon>
        <taxon>Nonlabens</taxon>
    </lineage>
</organism>
<dbReference type="EMBL" id="PTJE01000003">
    <property type="protein sequence ID" value="PPK94895.1"/>
    <property type="molecule type" value="Genomic_DNA"/>
</dbReference>
<name>A0A2S6IL45_9FLAO</name>
<gene>
    <name evidence="3" type="ORF">LY01_01648</name>
</gene>
<dbReference type="RefSeq" id="WP_146080397.1">
    <property type="nucleotide sequence ID" value="NZ_PTJE01000003.1"/>
</dbReference>
<evidence type="ECO:0000256" key="1">
    <source>
        <dbReference type="SAM" id="MobiDB-lite"/>
    </source>
</evidence>
<proteinExistence type="predicted"/>
<dbReference type="AlphaFoldDB" id="A0A2S6IL45"/>